<dbReference type="SUPFAM" id="SSF53383">
    <property type="entry name" value="PLP-dependent transferases"/>
    <property type="match status" value="1"/>
</dbReference>
<sequence>MSLRFFPQALKKRNGSIPEDETSDEYQQELLEYIRSNVIGDFSIFQTVFGNRPLVYADYVASGRSLQFLEDYITNIVLPFYANTHTFTSWVGFQTLNLRRESREMVKHCLNGNENDLLLFVGSGSTGAINKLVGILKNSNWGSKQSYYTETESGAVSCSQCCSIFATEGKFIKHLNSHTQPSNPSSKKDDPPLVFISIFEHHSNILPWKEAGAEVIFISDNSQGELDLKELENQLELNRSRKVKIGSFSAGSNINGTLTNVRAVTRLLKSYDAFSFFDYAAAAPYVVMDMNPSPQEAIDALFFSGHKFVGGPGTPGVLCLKRFLLGNETPVEPGGGTVFFVTKNSHTYLANPEEKEEGGTPDIVGSIRLGLVFQLKNAIGDKFIMDLELEHYKRVSKILYEIPGLFILGNQRSKRLPIFSFLVRHGKRFFHYAFIAALLNDLFGIECRGGCACAGPYALKLLDIDEEKAKMYEEARKDGFELFLPGFVRLSFNYFIEEETIEYIIEAIKFIVDNAVWFLPMYKFTMEKRTAVHRDSDNANLKNSMASLTGITYSDAKFEYKTNVLKKTRNLKQYINSAYRILEKIKTHKYLDEGTPEKEFDLPENIEKLRWFVLPSEAKIYIQTKYAGDDEPKTENSLPNINSPRGKATKNNSIESPMNILGNKISSLKQLNEKEYLTPKNEYNNTIEKYKNSKIEKSTIGGFRQPKHLSPHSDYYSQAEIRISNEKIQMDVFRNRLDRNLQELRSKKQLLGKNDSAYSSKKKFGFK</sequence>
<dbReference type="InterPro" id="IPR000192">
    <property type="entry name" value="Aminotrans_V_dom"/>
</dbReference>
<evidence type="ECO:0000256" key="1">
    <source>
        <dbReference type="SAM" id="MobiDB-lite"/>
    </source>
</evidence>
<gene>
    <name evidence="3" type="ORF">SteCoe_17440</name>
</gene>
<proteinExistence type="predicted"/>
<dbReference type="Proteomes" id="UP000187209">
    <property type="component" value="Unassembled WGS sequence"/>
</dbReference>
<comment type="caution">
    <text evidence="3">The sequence shown here is derived from an EMBL/GenBank/DDBJ whole genome shotgun (WGS) entry which is preliminary data.</text>
</comment>
<dbReference type="AlphaFoldDB" id="A0A1R2BZ69"/>
<dbReference type="Gene3D" id="3.90.1150.10">
    <property type="entry name" value="Aspartate Aminotransferase, domain 1"/>
    <property type="match status" value="1"/>
</dbReference>
<feature type="domain" description="C2H2-type" evidence="2">
    <location>
        <begin position="158"/>
        <end position="178"/>
    </location>
</feature>
<reference evidence="3 4" key="1">
    <citation type="submission" date="2016-11" db="EMBL/GenBank/DDBJ databases">
        <title>The macronuclear genome of Stentor coeruleus: a giant cell with tiny introns.</title>
        <authorList>
            <person name="Slabodnick M."/>
            <person name="Ruby J.G."/>
            <person name="Reiff S.B."/>
            <person name="Swart E.C."/>
            <person name="Gosai S."/>
            <person name="Prabakaran S."/>
            <person name="Witkowska E."/>
            <person name="Larue G.E."/>
            <person name="Fisher S."/>
            <person name="Freeman R.M."/>
            <person name="Gunawardena J."/>
            <person name="Chu W."/>
            <person name="Stover N.A."/>
            <person name="Gregory B.D."/>
            <person name="Nowacki M."/>
            <person name="Derisi J."/>
            <person name="Roy S.W."/>
            <person name="Marshall W.F."/>
            <person name="Sood P."/>
        </authorList>
    </citation>
    <scope>NUCLEOTIDE SEQUENCE [LARGE SCALE GENOMIC DNA]</scope>
    <source>
        <strain evidence="3">WM001</strain>
    </source>
</reference>
<dbReference type="PANTHER" id="PTHR43686">
    <property type="entry name" value="SULFURTRANSFERASE-RELATED"/>
    <property type="match status" value="1"/>
</dbReference>
<feature type="compositionally biased region" description="Polar residues" evidence="1">
    <location>
        <begin position="635"/>
        <end position="655"/>
    </location>
</feature>
<accession>A0A1R2BZ69</accession>
<dbReference type="InterPro" id="IPR015421">
    <property type="entry name" value="PyrdxlP-dep_Trfase_major"/>
</dbReference>
<dbReference type="InterPro" id="IPR013087">
    <property type="entry name" value="Znf_C2H2_type"/>
</dbReference>
<evidence type="ECO:0000313" key="3">
    <source>
        <dbReference type="EMBL" id="OMJ81957.1"/>
    </source>
</evidence>
<organism evidence="3 4">
    <name type="scientific">Stentor coeruleus</name>
    <dbReference type="NCBI Taxonomy" id="5963"/>
    <lineage>
        <taxon>Eukaryota</taxon>
        <taxon>Sar</taxon>
        <taxon>Alveolata</taxon>
        <taxon>Ciliophora</taxon>
        <taxon>Postciliodesmatophora</taxon>
        <taxon>Heterotrichea</taxon>
        <taxon>Heterotrichida</taxon>
        <taxon>Stentoridae</taxon>
        <taxon>Stentor</taxon>
    </lineage>
</organism>
<feature type="region of interest" description="Disordered" evidence="1">
    <location>
        <begin position="631"/>
        <end position="655"/>
    </location>
</feature>
<keyword evidence="4" id="KW-1185">Reference proteome</keyword>
<name>A0A1R2BZ69_9CILI</name>
<dbReference type="PROSITE" id="PS00028">
    <property type="entry name" value="ZINC_FINGER_C2H2_1"/>
    <property type="match status" value="1"/>
</dbReference>
<dbReference type="PANTHER" id="PTHR43686:SF1">
    <property type="entry name" value="AMINOTRAN_5 DOMAIN-CONTAINING PROTEIN"/>
    <property type="match status" value="1"/>
</dbReference>
<evidence type="ECO:0000259" key="2">
    <source>
        <dbReference type="PROSITE" id="PS00028"/>
    </source>
</evidence>
<protein>
    <recommendedName>
        <fullName evidence="2">C2H2-type domain-containing protein</fullName>
    </recommendedName>
</protein>
<dbReference type="OrthoDB" id="198857at2759"/>
<dbReference type="Pfam" id="PF00266">
    <property type="entry name" value="Aminotran_5"/>
    <property type="match status" value="1"/>
</dbReference>
<dbReference type="InterPro" id="IPR015424">
    <property type="entry name" value="PyrdxlP-dep_Trfase"/>
</dbReference>
<dbReference type="InterPro" id="IPR015422">
    <property type="entry name" value="PyrdxlP-dep_Trfase_small"/>
</dbReference>
<dbReference type="EMBL" id="MPUH01000359">
    <property type="protein sequence ID" value="OMJ81957.1"/>
    <property type="molecule type" value="Genomic_DNA"/>
</dbReference>
<evidence type="ECO:0000313" key="4">
    <source>
        <dbReference type="Proteomes" id="UP000187209"/>
    </source>
</evidence>
<dbReference type="Gene3D" id="3.40.640.10">
    <property type="entry name" value="Type I PLP-dependent aspartate aminotransferase-like (Major domain)"/>
    <property type="match status" value="1"/>
</dbReference>